<dbReference type="Proteomes" id="UP000289323">
    <property type="component" value="Unassembled WGS sequence"/>
</dbReference>
<evidence type="ECO:0000256" key="4">
    <source>
        <dbReference type="ARBA" id="ARBA00023004"/>
    </source>
</evidence>
<feature type="region of interest" description="Disordered" evidence="8">
    <location>
        <begin position="449"/>
        <end position="472"/>
    </location>
</feature>
<keyword evidence="3 6" id="KW-0479">Metal-binding</keyword>
<feature type="compositionally biased region" description="Gly residues" evidence="8">
    <location>
        <begin position="458"/>
        <end position="469"/>
    </location>
</feature>
<protein>
    <submittedName>
        <fullName evidence="10">422eb337-b7bd-4176-884a-aaa7e4b4c74d</fullName>
    </submittedName>
</protein>
<evidence type="ECO:0000256" key="2">
    <source>
        <dbReference type="ARBA" id="ARBA00010617"/>
    </source>
</evidence>
<keyword evidence="9" id="KW-0472">Membrane</keyword>
<dbReference type="GO" id="GO:0016705">
    <property type="term" value="F:oxidoreductase activity, acting on paired donors, with incorporation or reduction of molecular oxygen"/>
    <property type="evidence" value="ECO:0007669"/>
    <property type="project" value="InterPro"/>
</dbReference>
<gene>
    <name evidence="10" type="ORF">TT172_LOCUS5749</name>
</gene>
<feature type="transmembrane region" description="Helical" evidence="9">
    <location>
        <begin position="20"/>
        <end position="41"/>
    </location>
</feature>
<dbReference type="PANTHER" id="PTHR47582:SF1">
    <property type="entry name" value="P450, PUTATIVE (EUROFUNG)-RELATED"/>
    <property type="match status" value="1"/>
</dbReference>
<sequence>MAANGTSGSLPVISALETLTATTTTPATIAVAVVVGLLLLLHSLSPRVDAREPPVVKPRIPFIGHALGMMRQQAQYHVALQRATGKPIATLPMLTGKMYAVWDPHLIAAGLRNKALSTTPHMKAVTPAVTGLSAPMVDMLGSPAGDHLVDRIMLHAIPPSFKGASAQHLTTTALAGLARELSALARPEKPPTPAAAAAATTTIPNTWLWLRHLLTATTGPALYGPADPFAQHAPHAEAALWDFEKALLALSVGLPTRAGRRARAALVRALEPYYAARRDEDAAASAFVRNRAAELRAAGMGADDVARLEVMLPFAALANTVPLLFWFLGFVFSRRELVGALREEVEAALVVGRTEDAEAGGGGGGASVTLRTGPAVEERCPRLMSCYRETLRYTVHQVITRTAMQDTVLVGRDGREYLLKEGSVVQMSIGASHTQAEFWGEDVDEFKPGRFLSQSQGGHKGGSDGGDGPGSVKAMRAALQPFGGGTHLCPGRHFAFAEIMAVMSTLLLGFEIEPLGGDWTLPPFATRSLIDAVTKPAKHGEGFGIKIKRRPGWEDVRWNFEL</sequence>
<dbReference type="GO" id="GO:0004497">
    <property type="term" value="F:monooxygenase activity"/>
    <property type="evidence" value="ECO:0007669"/>
    <property type="project" value="UniProtKB-KW"/>
</dbReference>
<comment type="cofactor">
    <cofactor evidence="1 6">
        <name>heme</name>
        <dbReference type="ChEBI" id="CHEBI:30413"/>
    </cofactor>
</comment>
<organism evidence="10 11">
    <name type="scientific">Thermothielavioides terrestris</name>
    <dbReference type="NCBI Taxonomy" id="2587410"/>
    <lineage>
        <taxon>Eukaryota</taxon>
        <taxon>Fungi</taxon>
        <taxon>Dikarya</taxon>
        <taxon>Ascomycota</taxon>
        <taxon>Pezizomycotina</taxon>
        <taxon>Sordariomycetes</taxon>
        <taxon>Sordariomycetidae</taxon>
        <taxon>Sordariales</taxon>
        <taxon>Chaetomiaceae</taxon>
        <taxon>Thermothielavioides</taxon>
    </lineage>
</organism>
<dbReference type="SUPFAM" id="SSF48264">
    <property type="entry name" value="Cytochrome P450"/>
    <property type="match status" value="1"/>
</dbReference>
<evidence type="ECO:0000256" key="7">
    <source>
        <dbReference type="RuleBase" id="RU000461"/>
    </source>
</evidence>
<dbReference type="GO" id="GO:0020037">
    <property type="term" value="F:heme binding"/>
    <property type="evidence" value="ECO:0007669"/>
    <property type="project" value="InterPro"/>
</dbReference>
<evidence type="ECO:0000256" key="5">
    <source>
        <dbReference type="ARBA" id="ARBA00023033"/>
    </source>
</evidence>
<dbReference type="PRINTS" id="PR00465">
    <property type="entry name" value="EP450IV"/>
</dbReference>
<reference evidence="10 11" key="1">
    <citation type="submission" date="2018-04" db="EMBL/GenBank/DDBJ databases">
        <authorList>
            <person name="Huttner S."/>
            <person name="Dainat J."/>
        </authorList>
    </citation>
    <scope>NUCLEOTIDE SEQUENCE [LARGE SCALE GENOMIC DNA]</scope>
</reference>
<dbReference type="InterPro" id="IPR053007">
    <property type="entry name" value="CYP450_monoxygenase_sec-met"/>
</dbReference>
<dbReference type="PROSITE" id="PS00086">
    <property type="entry name" value="CYTOCHROME_P450"/>
    <property type="match status" value="1"/>
</dbReference>
<evidence type="ECO:0000256" key="3">
    <source>
        <dbReference type="ARBA" id="ARBA00022723"/>
    </source>
</evidence>
<dbReference type="CDD" id="cd11040">
    <property type="entry name" value="CYP7_CYP8-like"/>
    <property type="match status" value="1"/>
</dbReference>
<dbReference type="InterPro" id="IPR002403">
    <property type="entry name" value="Cyt_P450_E_grp-IV"/>
</dbReference>
<comment type="similarity">
    <text evidence="2 7">Belongs to the cytochrome P450 family.</text>
</comment>
<evidence type="ECO:0000256" key="9">
    <source>
        <dbReference type="SAM" id="Phobius"/>
    </source>
</evidence>
<dbReference type="InterPro" id="IPR017972">
    <property type="entry name" value="Cyt_P450_CS"/>
</dbReference>
<keyword evidence="4 6" id="KW-0408">Iron</keyword>
<dbReference type="EMBL" id="OUUZ01000010">
    <property type="protein sequence ID" value="SPQ23330.1"/>
    <property type="molecule type" value="Genomic_DNA"/>
</dbReference>
<evidence type="ECO:0000256" key="1">
    <source>
        <dbReference type="ARBA" id="ARBA00001971"/>
    </source>
</evidence>
<keyword evidence="5 7" id="KW-0503">Monooxygenase</keyword>
<dbReference type="InterPro" id="IPR036396">
    <property type="entry name" value="Cyt_P450_sf"/>
</dbReference>
<keyword evidence="6 7" id="KW-0349">Heme</keyword>
<evidence type="ECO:0000313" key="10">
    <source>
        <dbReference type="EMBL" id="SPQ23330.1"/>
    </source>
</evidence>
<keyword evidence="9" id="KW-1133">Transmembrane helix</keyword>
<feature type="binding site" description="axial binding residue" evidence="6">
    <location>
        <position position="489"/>
    </location>
    <ligand>
        <name>heme</name>
        <dbReference type="ChEBI" id="CHEBI:30413"/>
    </ligand>
    <ligandPart>
        <name>Fe</name>
        <dbReference type="ChEBI" id="CHEBI:18248"/>
    </ligandPart>
</feature>
<keyword evidence="7" id="KW-0560">Oxidoreductase</keyword>
<dbReference type="Pfam" id="PF00067">
    <property type="entry name" value="p450"/>
    <property type="match status" value="1"/>
</dbReference>
<name>A0A3S5CX81_9PEZI</name>
<keyword evidence="9" id="KW-0812">Transmembrane</keyword>
<evidence type="ECO:0000256" key="6">
    <source>
        <dbReference type="PIRSR" id="PIRSR602403-1"/>
    </source>
</evidence>
<evidence type="ECO:0000256" key="8">
    <source>
        <dbReference type="SAM" id="MobiDB-lite"/>
    </source>
</evidence>
<proteinExistence type="inferred from homology"/>
<accession>A0A3S5CX81</accession>
<dbReference type="InterPro" id="IPR001128">
    <property type="entry name" value="Cyt_P450"/>
</dbReference>
<dbReference type="PANTHER" id="PTHR47582">
    <property type="entry name" value="P450, PUTATIVE (EUROFUNG)-RELATED"/>
    <property type="match status" value="1"/>
</dbReference>
<evidence type="ECO:0000313" key="11">
    <source>
        <dbReference type="Proteomes" id="UP000289323"/>
    </source>
</evidence>
<dbReference type="GO" id="GO:0005506">
    <property type="term" value="F:iron ion binding"/>
    <property type="evidence" value="ECO:0007669"/>
    <property type="project" value="InterPro"/>
</dbReference>
<dbReference type="AlphaFoldDB" id="A0A3S5CX81"/>
<feature type="transmembrane region" description="Helical" evidence="9">
    <location>
        <begin position="310"/>
        <end position="332"/>
    </location>
</feature>
<dbReference type="Gene3D" id="1.10.630.10">
    <property type="entry name" value="Cytochrome P450"/>
    <property type="match status" value="1"/>
</dbReference>